<dbReference type="Gene3D" id="3.40.50.300">
    <property type="entry name" value="P-loop containing nucleotide triphosphate hydrolases"/>
    <property type="match status" value="2"/>
</dbReference>
<feature type="transmembrane region" description="Helical" evidence="9">
    <location>
        <begin position="1126"/>
        <end position="1145"/>
    </location>
</feature>
<dbReference type="GO" id="GO:0016887">
    <property type="term" value="F:ATP hydrolysis activity"/>
    <property type="evidence" value="ECO:0007669"/>
    <property type="project" value="InterPro"/>
</dbReference>
<feature type="transmembrane region" description="Helical" evidence="9">
    <location>
        <begin position="413"/>
        <end position="433"/>
    </location>
</feature>
<organism evidence="11 12">
    <name type="scientific">Trichoplusia ni</name>
    <name type="common">Cabbage looper</name>
    <dbReference type="NCBI Taxonomy" id="7111"/>
    <lineage>
        <taxon>Eukaryota</taxon>
        <taxon>Metazoa</taxon>
        <taxon>Ecdysozoa</taxon>
        <taxon>Arthropoda</taxon>
        <taxon>Hexapoda</taxon>
        <taxon>Insecta</taxon>
        <taxon>Pterygota</taxon>
        <taxon>Neoptera</taxon>
        <taxon>Endopterygota</taxon>
        <taxon>Lepidoptera</taxon>
        <taxon>Glossata</taxon>
        <taxon>Ditrysia</taxon>
        <taxon>Noctuoidea</taxon>
        <taxon>Noctuidae</taxon>
        <taxon>Plusiinae</taxon>
        <taxon>Trichoplusia</taxon>
    </lineage>
</organism>
<keyword evidence="4 9" id="KW-0812">Transmembrane</keyword>
<dbReference type="InterPro" id="IPR013525">
    <property type="entry name" value="ABC2_TM"/>
</dbReference>
<dbReference type="InterPro" id="IPR056264">
    <property type="entry name" value="R2_ABCA1-4-like"/>
</dbReference>
<evidence type="ECO:0000256" key="6">
    <source>
        <dbReference type="ARBA" id="ARBA00022840"/>
    </source>
</evidence>
<dbReference type="Pfam" id="PF00005">
    <property type="entry name" value="ABC_tran"/>
    <property type="match status" value="2"/>
</dbReference>
<evidence type="ECO:0000256" key="4">
    <source>
        <dbReference type="ARBA" id="ARBA00022692"/>
    </source>
</evidence>
<gene>
    <name evidence="12" type="primary">LOC113505221</name>
</gene>
<dbReference type="InterPro" id="IPR017871">
    <property type="entry name" value="ABC_transporter-like_CS"/>
</dbReference>
<dbReference type="GO" id="GO:0005524">
    <property type="term" value="F:ATP binding"/>
    <property type="evidence" value="ECO:0007669"/>
    <property type="project" value="UniProtKB-KW"/>
</dbReference>
<keyword evidence="8 9" id="KW-0472">Membrane</keyword>
<evidence type="ECO:0000256" key="9">
    <source>
        <dbReference type="SAM" id="Phobius"/>
    </source>
</evidence>
<proteinExistence type="inferred from homology"/>
<feature type="transmembrane region" description="Helical" evidence="9">
    <location>
        <begin position="224"/>
        <end position="247"/>
    </location>
</feature>
<comment type="subcellular location">
    <subcellularLocation>
        <location evidence="1">Membrane</location>
        <topology evidence="1">Multi-pass membrane protein</topology>
    </subcellularLocation>
</comment>
<dbReference type="RefSeq" id="XP_026743628.1">
    <property type="nucleotide sequence ID" value="XM_026887827.1"/>
</dbReference>
<evidence type="ECO:0000256" key="7">
    <source>
        <dbReference type="ARBA" id="ARBA00022989"/>
    </source>
</evidence>
<dbReference type="Proteomes" id="UP000322000">
    <property type="component" value="Chromosome 25"/>
</dbReference>
<feature type="transmembrane region" description="Helical" evidence="9">
    <location>
        <begin position="1097"/>
        <end position="1119"/>
    </location>
</feature>
<name>A0A7E5WS46_TRINI</name>
<dbReference type="SUPFAM" id="SSF52540">
    <property type="entry name" value="P-loop containing nucleoside triphosphate hydrolases"/>
    <property type="match status" value="2"/>
</dbReference>
<sequence>METRVLSVLMWKHGVVRIRRFIHTIVDLVSPLLFFLLLFAFKSSLQVSLPNEIQQRNEVAHTDELPLTETMLAPYWILYYPDTPLTASLMDDVGPKLNLKRLTHFPEDSDRGYYPYSNETQLSELISKMRLLEAIVIFHNMDGETWPGRLNYSIRMKDMFKTDSFESSDDTPGPHRMFGMNYGTFMRIQWAVDTSYIKLLTGTEVPVSLTLQEFPYYHTQRDSMALLICSLLMAVCYLSLMLNFVFLMCRLLEERTSGIQELVKMVGVSLNTLGLSHFLNALPAGLVFSIGGTILLKVTDKPIIANSNGVLIFILLLLYFNTVMSMAFACSYVSRGTRYAATLSVMSYVVLWLPMRLLYNKTKPYWATLATGFCPHTPMHWFWNEIATVETYGKGLSFTDIMTSHSTNNPSVIVSYFFLILQACIFYFVAWYLSLVRPGQYGQALPWNYLFKAKYWSKNEIRPDSEVEEEEPITYDPRYFEPPPPNMEPGIKIVNVSKTYPKHRALRNVSLEVYKGEITVLVGHNGAGKTTLMSIITGMTSATEGRVYVNGQDTVTQQHAVRQNLGLCPQHNLFFGDLTVQEHIMFFTMLKRGTYWSAVESSRLLAERLSLDSKLGALPRELSGGMKRRAQLACALAGGADVLVLDEPTSGLDVETRRELWDLLLSLRGERTVLLTTHFMEEADALGDRVAALHAGLLRCHATTMHLKKAVGTGYRLQFTTIGAPREAAVTSVVTAHVSDATVKEKTINSISYNLPATDTKRFPKLFSALENMRSELGIDSIGVGVSTLEEVFLKLCSDIDTTVIEDETDNAADIDVPGEKVTGLPLYMRQLLVLLKRQVKYSIHKIIPFTILQVVLPILMIFSITHLFNNEPAPAAAALPLQLDAYAARSERRVLYRVPPDVPLDALTRRYDAVRFQRTQDVAQTVLEIAMKDILEYNKYLVGVELNETDAKVLYTTTVRHAAPVGVNLLSNMLAARYIAWADGRTISTLNDPLQPDARYSSLPTPPKEPVASVVWAIAITFIILATNINCISLPCKERASGSRHIHVMCGCPAELHWAASLIFHVLLCAASLVIPTLIAAVTLDRDSTIDQPDMIVTFSLILLLGSMAFFAFMYLVSFNFEERATSIILVAVIIIFGILTPFMEAAQEILENEPSGLTYVLLSVCAYVAPPHTLVSAGLHCVNVGRLNAWCELAKQQCPNVFINQDGFDAEKCCATGKTRCYFCFDEYSPAKGIVILIIQFLVLMTMVMLTERGIFNGLVNKLLNVNYRVSEEPGLDDMVRAEKAYVSKAIKLPTKQIPDAMLVDDLHKNYVPLLQPRCNAVKGVSFSVKKGECFGLLGVNGAGKSTTFKMLTAEESATRGDIYGNGHHLKRGNAKYLQSLGYCPQFFGLDMFQTGEENLALVLTLRGFDQQRVRHEVNSWIQIVGLQKYASRRVETYSGGCVRRLGAAAALCGRADLVLLDEPSAGVDVAARRRLWAALRRALRSQRAVIITSHSMDEMEALCSRIAIMSGGRVRALGTAAGLRAQHAQGHAVVFKVKHQHYSDDEVDASTGTKTQLLHFKGKLQEKFNCTLKDEHKTMLHYHINETMRYSELFTELEALRRHFPTLIEDYSVTETTLEEVFLSFAKEQQTSTQTA</sequence>
<dbReference type="PROSITE" id="PS00211">
    <property type="entry name" value="ABC_TRANSPORTER_1"/>
    <property type="match status" value="1"/>
</dbReference>
<feature type="transmembrane region" description="Helical" evidence="9">
    <location>
        <begin position="1015"/>
        <end position="1036"/>
    </location>
</feature>
<dbReference type="PANTHER" id="PTHR19229">
    <property type="entry name" value="ATP-BINDING CASSETTE TRANSPORTER SUBFAMILY A ABCA"/>
    <property type="match status" value="1"/>
</dbReference>
<dbReference type="SMART" id="SM00382">
    <property type="entry name" value="AAA"/>
    <property type="match status" value="2"/>
</dbReference>
<evidence type="ECO:0000313" key="12">
    <source>
        <dbReference type="RefSeq" id="XP_026743628.1"/>
    </source>
</evidence>
<dbReference type="GO" id="GO:0005319">
    <property type="term" value="F:lipid transporter activity"/>
    <property type="evidence" value="ECO:0007669"/>
    <property type="project" value="TreeGrafter"/>
</dbReference>
<dbReference type="OrthoDB" id="10255969at2759"/>
<dbReference type="InterPro" id="IPR026082">
    <property type="entry name" value="ABCA"/>
</dbReference>
<keyword evidence="5" id="KW-0547">Nucleotide-binding</keyword>
<protein>
    <submittedName>
        <fullName evidence="12">Retinal-specific ATP-binding cassette transporter-like isoform X1</fullName>
    </submittedName>
</protein>
<keyword evidence="7 9" id="KW-1133">Transmembrane helix</keyword>
<dbReference type="PANTHER" id="PTHR19229:SF250">
    <property type="entry name" value="ABC TRANSPORTER DOMAIN-CONTAINING PROTEIN-RELATED"/>
    <property type="match status" value="1"/>
</dbReference>
<comment type="similarity">
    <text evidence="2">Belongs to the ABC transporter superfamily. ABCA family.</text>
</comment>
<feature type="transmembrane region" description="Helical" evidence="9">
    <location>
        <begin position="847"/>
        <end position="869"/>
    </location>
</feature>
<dbReference type="FunFam" id="3.40.50.300:FF:000335">
    <property type="entry name" value="ATP binding cassette subfamily A member 5"/>
    <property type="match status" value="1"/>
</dbReference>
<evidence type="ECO:0000256" key="2">
    <source>
        <dbReference type="ARBA" id="ARBA00008869"/>
    </source>
</evidence>
<evidence type="ECO:0000313" key="11">
    <source>
        <dbReference type="Proteomes" id="UP000322000"/>
    </source>
</evidence>
<dbReference type="Pfam" id="PF23321">
    <property type="entry name" value="R1_ABCA1"/>
    <property type="match status" value="1"/>
</dbReference>
<dbReference type="InterPro" id="IPR027417">
    <property type="entry name" value="P-loop_NTPase"/>
</dbReference>
<evidence type="ECO:0000259" key="10">
    <source>
        <dbReference type="PROSITE" id="PS50893"/>
    </source>
</evidence>
<accession>A0A7E5WS46</accession>
<dbReference type="KEGG" id="tnl:113505221"/>
<keyword evidence="3" id="KW-0813">Transport</keyword>
<dbReference type="Pfam" id="PF12698">
    <property type="entry name" value="ABC2_membrane_3"/>
    <property type="match status" value="2"/>
</dbReference>
<evidence type="ECO:0000256" key="3">
    <source>
        <dbReference type="ARBA" id="ARBA00022448"/>
    </source>
</evidence>
<dbReference type="InterPro" id="IPR003593">
    <property type="entry name" value="AAA+_ATPase"/>
</dbReference>
<reference evidence="12" key="1">
    <citation type="submission" date="2025-08" db="UniProtKB">
        <authorList>
            <consortium name="RefSeq"/>
        </authorList>
    </citation>
    <scope>IDENTIFICATION</scope>
</reference>
<feature type="transmembrane region" description="Helical" evidence="9">
    <location>
        <begin position="310"/>
        <end position="332"/>
    </location>
</feature>
<evidence type="ECO:0000256" key="8">
    <source>
        <dbReference type="ARBA" id="ARBA00023136"/>
    </source>
</evidence>
<evidence type="ECO:0000256" key="1">
    <source>
        <dbReference type="ARBA" id="ARBA00004141"/>
    </source>
</evidence>
<feature type="transmembrane region" description="Helical" evidence="9">
    <location>
        <begin position="268"/>
        <end position="290"/>
    </location>
</feature>
<keyword evidence="11" id="KW-1185">Reference proteome</keyword>
<evidence type="ECO:0000256" key="5">
    <source>
        <dbReference type="ARBA" id="ARBA00022741"/>
    </source>
</evidence>
<feature type="domain" description="ABC transporter" evidence="10">
    <location>
        <begin position="1304"/>
        <end position="1539"/>
    </location>
</feature>
<dbReference type="CDD" id="cd03263">
    <property type="entry name" value="ABC_subfamily_A"/>
    <property type="match status" value="2"/>
</dbReference>
<feature type="transmembrane region" description="Helical" evidence="9">
    <location>
        <begin position="339"/>
        <end position="359"/>
    </location>
</feature>
<dbReference type="GO" id="GO:0016020">
    <property type="term" value="C:membrane"/>
    <property type="evidence" value="ECO:0007669"/>
    <property type="project" value="UniProtKB-SubCell"/>
</dbReference>
<dbReference type="GeneID" id="113505221"/>
<feature type="domain" description="ABC transporter" evidence="10">
    <location>
        <begin position="491"/>
        <end position="720"/>
    </location>
</feature>
<keyword evidence="6" id="KW-0067">ATP-binding</keyword>
<feature type="transmembrane region" description="Helical" evidence="9">
    <location>
        <begin position="1235"/>
        <end position="1253"/>
    </location>
</feature>
<dbReference type="InParanoid" id="A0A7E5WS46"/>
<dbReference type="InterPro" id="IPR003439">
    <property type="entry name" value="ABC_transporter-like_ATP-bd"/>
</dbReference>
<dbReference type="PROSITE" id="PS50893">
    <property type="entry name" value="ABC_TRANSPORTER_2"/>
    <property type="match status" value="2"/>
</dbReference>
<dbReference type="GO" id="GO:0140359">
    <property type="term" value="F:ABC-type transporter activity"/>
    <property type="evidence" value="ECO:0007669"/>
    <property type="project" value="InterPro"/>
</dbReference>
<feature type="transmembrane region" description="Helical" evidence="9">
    <location>
        <begin position="1057"/>
        <end position="1085"/>
    </location>
</feature>
<feature type="transmembrane region" description="Helical" evidence="9">
    <location>
        <begin position="21"/>
        <end position="41"/>
    </location>
</feature>